<feature type="compositionally biased region" description="Low complexity" evidence="1">
    <location>
        <begin position="87"/>
        <end position="97"/>
    </location>
</feature>
<feature type="region of interest" description="Disordered" evidence="1">
    <location>
        <begin position="787"/>
        <end position="806"/>
    </location>
</feature>
<evidence type="ECO:0000313" key="6">
    <source>
        <dbReference type="Proteomes" id="UP000092461"/>
    </source>
</evidence>
<dbReference type="GO" id="GO:0031340">
    <property type="term" value="P:positive regulation of vesicle fusion"/>
    <property type="evidence" value="ECO:0007669"/>
    <property type="project" value="TreeGrafter"/>
</dbReference>
<dbReference type="EMBL" id="AJWK01011757">
    <property type="status" value="NOT_ANNOTATED_CDS"/>
    <property type="molecule type" value="Genomic_DNA"/>
</dbReference>
<dbReference type="VEuPathDB" id="VectorBase:LLONM1_002931"/>
<dbReference type="GO" id="GO:0005886">
    <property type="term" value="C:plasma membrane"/>
    <property type="evidence" value="ECO:0007669"/>
    <property type="project" value="TreeGrafter"/>
</dbReference>
<protein>
    <submittedName>
        <fullName evidence="5">Uncharacterized protein</fullName>
    </submittedName>
</protein>
<feature type="domain" description="C2" evidence="3">
    <location>
        <begin position="1"/>
        <end position="31"/>
    </location>
</feature>
<reference evidence="5" key="1">
    <citation type="submission" date="2020-05" db="UniProtKB">
        <authorList>
            <consortium name="EnsemblMetazoa"/>
        </authorList>
    </citation>
    <scope>IDENTIFICATION</scope>
    <source>
        <strain evidence="5">Jacobina</strain>
    </source>
</reference>
<dbReference type="Pfam" id="PF23128">
    <property type="entry name" value="YbjQ_4"/>
    <property type="match status" value="2"/>
</dbReference>
<dbReference type="InterPro" id="IPR057815">
    <property type="entry name" value="C2CD5_C"/>
</dbReference>
<dbReference type="GO" id="GO:0005544">
    <property type="term" value="F:calcium-dependent phospholipid binding"/>
    <property type="evidence" value="ECO:0007669"/>
    <property type="project" value="InterPro"/>
</dbReference>
<dbReference type="PANTHER" id="PTHR37412:SF2">
    <property type="entry name" value="C2 DOMAIN-CONTAINING PROTEIN 5"/>
    <property type="match status" value="1"/>
</dbReference>
<accession>A0A1B0CGZ0</accession>
<sequence>MIPCAICDLRFTIDLPEADWIQVLVTGMALGLGEPSKMIKNKRRLLSNSASKEGIKKGEEELIFNLEEDHVFETVTSAAAGVSQSLTHTPTTHNPPTQFAQTGSLKLRNKSPTRGKAPTRLSRHMPVRERYGVDVTPLSYVPGGRIEKYLGNLNFFFIRESTSIRENGGICGFVHGFVTELLAVVRAHVTALGGNAMVSFYMTELLLNESVHKNQGQSLISVGNSLTSCERGTPAVTRVVGATMKSANADNLDMLEYPFLTLDKYPPGFIIHLGSAVCSRSVKLLERVPNPDEPECRDSWWTELRMEIRSHARALGCNVVLGYLETTTITEDVCVLSATGTAALINFPYSSEQPVRMTSSLDRVEFEKDVKEGIKELKIAGSTAKIIEGVATKPIEEVPEGGSDKEAPPAACPPSASTSLACALLHLPYAANSVPFSVTLDTCAVCRRAKVPNVFLATIEIPDGLQITGRGCLVQAQVCRQKRDLKGESNAKEISDGLPFLEYELYRVLINKMKVKGMNAIFGLKCSIAVGEKMMTIVATGTAVYLSALPAAALPKIVGAERAGSNPEKLNEIQRTLQDTIEKNREIYQLKTFGDVDPRPLSESEESDDELAEMDLNVGNKDACILEVDDIEDLEVISLLMEPCPPEGFHVVNTQTVPGLLDLEVVRNLQYFAQVWRGHINQQTHLAKNLQRLLQCIYYKLRSMIPCAICDLRFTIDLPEADWIQVLVTGMALGLGEPSKMIKNKRRLLSNSASKEGIKKGEDELIFNLEEDHVFETVTSAAAGVSQSLTHTPTTHNPPTQFAQTGSLKLRNKSPTRGKAPTRLSRHMPVRERYGVDVTPLSYVPGGRIEKYLGNLNFFFIRESTSIRENGGICGFVHGFVTELLAVVRAHVTALGGNAMVSFYMTELLLNESVHKNQGQSLISVGGDVVFVSYYTDE</sequence>
<evidence type="ECO:0000256" key="1">
    <source>
        <dbReference type="SAM" id="MobiDB-lite"/>
    </source>
</evidence>
<dbReference type="GO" id="GO:0090314">
    <property type="term" value="P:positive regulation of protein targeting to membrane"/>
    <property type="evidence" value="ECO:0007669"/>
    <property type="project" value="TreeGrafter"/>
</dbReference>
<dbReference type="EMBL" id="AJWK01011754">
    <property type="status" value="NOT_ANNOTATED_CDS"/>
    <property type="molecule type" value="Genomic_DNA"/>
</dbReference>
<name>A0A1B0CGZ0_LUTLO</name>
<dbReference type="Pfam" id="PF23028">
    <property type="entry name" value="YbjQ_3"/>
    <property type="match status" value="2"/>
</dbReference>
<feature type="domain" description="C2CD5 C-terminal" evidence="4">
    <location>
        <begin position="838"/>
        <end position="932"/>
    </location>
</feature>
<dbReference type="EMBL" id="AJWK01011755">
    <property type="status" value="NOT_ANNOTATED_CDS"/>
    <property type="molecule type" value="Genomic_DNA"/>
</dbReference>
<dbReference type="GO" id="GO:0072659">
    <property type="term" value="P:protein localization to plasma membrane"/>
    <property type="evidence" value="ECO:0007669"/>
    <property type="project" value="TreeGrafter"/>
</dbReference>
<dbReference type="AlphaFoldDB" id="A0A1B0CGZ0"/>
<feature type="domain" description="C2" evidence="2">
    <location>
        <begin position="448"/>
        <end position="547"/>
    </location>
</feature>
<feature type="domain" description="C2CD5 C-terminal" evidence="4">
    <location>
        <begin position="135"/>
        <end position="223"/>
    </location>
</feature>
<keyword evidence="6" id="KW-1185">Reference proteome</keyword>
<feature type="domain" description="C2" evidence="2">
    <location>
        <begin position="253"/>
        <end position="346"/>
    </location>
</feature>
<dbReference type="GO" id="GO:0005509">
    <property type="term" value="F:calcium ion binding"/>
    <property type="evidence" value="ECO:0007669"/>
    <property type="project" value="TreeGrafter"/>
</dbReference>
<dbReference type="PANTHER" id="PTHR37412">
    <property type="entry name" value="C2 DOMAIN-CONTAINING PROTEIN 5"/>
    <property type="match status" value="1"/>
</dbReference>
<feature type="compositionally biased region" description="Low complexity" evidence="1">
    <location>
        <begin position="790"/>
        <end position="800"/>
    </location>
</feature>
<dbReference type="InterPro" id="IPR038983">
    <property type="entry name" value="C2CD5"/>
</dbReference>
<proteinExistence type="predicted"/>
<dbReference type="Proteomes" id="UP000092461">
    <property type="component" value="Unassembled WGS sequence"/>
</dbReference>
<dbReference type="EMBL" id="AJWK01011756">
    <property type="status" value="NOT_ANNOTATED_CDS"/>
    <property type="molecule type" value="Genomic_DNA"/>
</dbReference>
<dbReference type="EnsemblMetazoa" id="LLOJ003703-RA">
    <property type="protein sequence ID" value="LLOJ003703-PA"/>
    <property type="gene ID" value="LLOJ003703"/>
</dbReference>
<dbReference type="GO" id="GO:0010828">
    <property type="term" value="P:positive regulation of D-glucose transmembrane transport"/>
    <property type="evidence" value="ECO:0007669"/>
    <property type="project" value="TreeGrafter"/>
</dbReference>
<feature type="domain" description="C2" evidence="3">
    <location>
        <begin position="646"/>
        <end position="734"/>
    </location>
</feature>
<dbReference type="VEuPathDB" id="VectorBase:LLOJ003703"/>
<dbReference type="EMBL" id="AJWK01011753">
    <property type="status" value="NOT_ANNOTATED_CDS"/>
    <property type="molecule type" value="Genomic_DNA"/>
</dbReference>
<organism evidence="5 6">
    <name type="scientific">Lutzomyia longipalpis</name>
    <name type="common">Sand fly</name>
    <dbReference type="NCBI Taxonomy" id="7200"/>
    <lineage>
        <taxon>Eukaryota</taxon>
        <taxon>Metazoa</taxon>
        <taxon>Ecdysozoa</taxon>
        <taxon>Arthropoda</taxon>
        <taxon>Hexapoda</taxon>
        <taxon>Insecta</taxon>
        <taxon>Pterygota</taxon>
        <taxon>Neoptera</taxon>
        <taxon>Endopterygota</taxon>
        <taxon>Diptera</taxon>
        <taxon>Nematocera</taxon>
        <taxon>Psychodoidea</taxon>
        <taxon>Psychodidae</taxon>
        <taxon>Lutzomyia</taxon>
        <taxon>Lutzomyia</taxon>
    </lineage>
</organism>
<evidence type="ECO:0000259" key="3">
    <source>
        <dbReference type="Pfam" id="PF23028"/>
    </source>
</evidence>
<feature type="region of interest" description="Disordered" evidence="1">
    <location>
        <begin position="84"/>
        <end position="121"/>
    </location>
</feature>
<dbReference type="InterPro" id="IPR056430">
    <property type="entry name" value="C2CD5_YbjQ-like_dom"/>
</dbReference>
<dbReference type="GO" id="GO:0065002">
    <property type="term" value="P:intracellular protein transmembrane transport"/>
    <property type="evidence" value="ECO:0007669"/>
    <property type="project" value="TreeGrafter"/>
</dbReference>
<dbReference type="Pfam" id="PF23025">
    <property type="entry name" value="YbjQ_2"/>
    <property type="match status" value="2"/>
</dbReference>
<evidence type="ECO:0000259" key="2">
    <source>
        <dbReference type="Pfam" id="PF23025"/>
    </source>
</evidence>
<evidence type="ECO:0000313" key="5">
    <source>
        <dbReference type="EnsemblMetazoa" id="LLOJ003703-PA"/>
    </source>
</evidence>
<evidence type="ECO:0000259" key="4">
    <source>
        <dbReference type="Pfam" id="PF23128"/>
    </source>
</evidence>
<dbReference type="InterPro" id="IPR056431">
    <property type="entry name" value="C2CD5_YbjQ-rel_dom"/>
</dbReference>